<dbReference type="InterPro" id="IPR011993">
    <property type="entry name" value="PH-like_dom_sf"/>
</dbReference>
<dbReference type="InterPro" id="IPR001331">
    <property type="entry name" value="GDS_CDC24_CS"/>
</dbReference>
<dbReference type="InterPro" id="IPR003128">
    <property type="entry name" value="Villin_headpiece"/>
</dbReference>
<dbReference type="Gene3D" id="1.10.950.10">
    <property type="entry name" value="Villin headpiece domain"/>
    <property type="match status" value="1"/>
</dbReference>
<dbReference type="PROSITE" id="PS00741">
    <property type="entry name" value="DH_1"/>
    <property type="match status" value="1"/>
</dbReference>
<evidence type="ECO:0000313" key="6">
    <source>
        <dbReference type="EMBL" id="ELR14853.1"/>
    </source>
</evidence>
<dbReference type="AlphaFoldDB" id="L8GQC0"/>
<dbReference type="Gene3D" id="1.20.900.10">
    <property type="entry name" value="Dbl homology (DH) domain"/>
    <property type="match status" value="1"/>
</dbReference>
<dbReference type="GO" id="GO:0007010">
    <property type="term" value="P:cytoskeleton organization"/>
    <property type="evidence" value="ECO:0007669"/>
    <property type="project" value="InterPro"/>
</dbReference>
<dbReference type="SUPFAM" id="SSF47576">
    <property type="entry name" value="Calponin-homology domain, CH-domain"/>
    <property type="match status" value="1"/>
</dbReference>
<evidence type="ECO:0000259" key="5">
    <source>
        <dbReference type="PROSITE" id="PS51089"/>
    </source>
</evidence>
<dbReference type="PROSITE" id="PS51089">
    <property type="entry name" value="HP"/>
    <property type="match status" value="1"/>
</dbReference>
<dbReference type="InterPro" id="IPR051092">
    <property type="entry name" value="FYVE_RhoGEF_PH"/>
</dbReference>
<keyword evidence="7" id="KW-1185">Reference proteome</keyword>
<dbReference type="GO" id="GO:0005085">
    <property type="term" value="F:guanyl-nucleotide exchange factor activity"/>
    <property type="evidence" value="ECO:0007669"/>
    <property type="project" value="InterPro"/>
</dbReference>
<dbReference type="Pfam" id="PF02209">
    <property type="entry name" value="VHP"/>
    <property type="match status" value="1"/>
</dbReference>
<dbReference type="InterPro" id="IPR001715">
    <property type="entry name" value="CH_dom"/>
</dbReference>
<dbReference type="PROSITE" id="PS50010">
    <property type="entry name" value="DH_2"/>
    <property type="match status" value="1"/>
</dbReference>
<evidence type="ECO:0000256" key="2">
    <source>
        <dbReference type="SAM" id="MobiDB-lite"/>
    </source>
</evidence>
<dbReference type="Pfam" id="PF00307">
    <property type="entry name" value="CH"/>
    <property type="match status" value="1"/>
</dbReference>
<feature type="region of interest" description="Disordered" evidence="2">
    <location>
        <begin position="652"/>
        <end position="924"/>
    </location>
</feature>
<dbReference type="Gene3D" id="2.30.29.30">
    <property type="entry name" value="Pleckstrin-homology domain (PH domain)/Phosphotyrosine-binding domain (PTB)"/>
    <property type="match status" value="1"/>
</dbReference>
<name>L8GQC0_ACACF</name>
<dbReference type="VEuPathDB" id="AmoebaDB:ACA1_130480"/>
<dbReference type="GeneID" id="14915490"/>
<feature type="compositionally biased region" description="Low complexity" evidence="2">
    <location>
        <begin position="725"/>
        <end position="748"/>
    </location>
</feature>
<feature type="compositionally biased region" description="Low complexity" evidence="2">
    <location>
        <begin position="876"/>
        <end position="886"/>
    </location>
</feature>
<dbReference type="SMART" id="SM00033">
    <property type="entry name" value="CH"/>
    <property type="match status" value="1"/>
</dbReference>
<dbReference type="SUPFAM" id="SSF50729">
    <property type="entry name" value="PH domain-like"/>
    <property type="match status" value="1"/>
</dbReference>
<dbReference type="PROSITE" id="PS50021">
    <property type="entry name" value="CH"/>
    <property type="match status" value="1"/>
</dbReference>
<dbReference type="InterPro" id="IPR036886">
    <property type="entry name" value="Villin_headpiece_dom_sf"/>
</dbReference>
<proteinExistence type="predicted"/>
<feature type="domain" description="HP" evidence="5">
    <location>
        <begin position="919"/>
        <end position="980"/>
    </location>
</feature>
<dbReference type="InterPro" id="IPR000219">
    <property type="entry name" value="DH_dom"/>
</dbReference>
<feature type="compositionally biased region" description="Basic and acidic residues" evidence="2">
    <location>
        <begin position="760"/>
        <end position="781"/>
    </location>
</feature>
<dbReference type="Gene3D" id="1.10.418.10">
    <property type="entry name" value="Calponin-like domain"/>
    <property type="match status" value="1"/>
</dbReference>
<evidence type="ECO:0000259" key="3">
    <source>
        <dbReference type="PROSITE" id="PS50010"/>
    </source>
</evidence>
<feature type="domain" description="DH" evidence="3">
    <location>
        <begin position="223"/>
        <end position="410"/>
    </location>
</feature>
<feature type="compositionally biased region" description="Basic and acidic residues" evidence="2">
    <location>
        <begin position="790"/>
        <end position="804"/>
    </location>
</feature>
<evidence type="ECO:0000256" key="1">
    <source>
        <dbReference type="SAM" id="Coils"/>
    </source>
</evidence>
<feature type="compositionally biased region" description="Polar residues" evidence="2">
    <location>
        <begin position="667"/>
        <end position="696"/>
    </location>
</feature>
<dbReference type="OMA" id="RRWSESE"/>
<sequence>MASTGDWKKVTEEQVDQWQRKQHGVKRWIEEILGMELESEDLAGPLQTGVVLCHVIRRLDERAIPRIQEDTKQLFKLKENVEFFLAACKDMGVPAFKLFKGPELWEGTGMVLVIESLVALAAMVEQQYEGAPPLVIDDQWKPPKLTDKQLIEVKKQLVRIKDKPVSGARPKVSPQIVLKKLALMAGNGVDINTYVPAFIRFQSLVRGYLQKQRYRAMVRNVAYRSRVAHEILDTESFYVKSMNQCITVWLNPLNDAIASGSPLINAADVRAIFSDIALLYTFNSELYSEIESRVAKWGTYECLGDIFLRLVDYLKVYTAYVQNFNTSMAVIERVQKKKEVAAYFQKCKEHPEGKSLDLASFLIMPVQRIPRYNLLLTDMMRHTWEDHPDYNNLKKATDKIQSIAAFINERKREAENVSKTLEISNKITGNDKLNLTEPGRRYVREGVFNEGTKDEVVAYLFTDIVVLGRPSKKLKVLGRHSVKFQDSFKLQIVELKEGPAGSNVIEFVQLGKNKVLARLEAKSKKEVDDWVKDFKKSKAELTNQTATKESLIDKGEKPKISAEERLKRRTRATKTGAELNFEDEENEVVTQLKRKREALLAQLNEFKEADGGDKRSKRRTKAQRKDTVKLFEQLQGELDEVEAALAQHQTLAPAKLKRKEAAPEKSLSATQDLMKSSPQPARSKTCAGSDSRSATPTKAEPAAGVAPQEQYGSNGATPVPGIVVTNTDTTNCDNAASTSTTTTSTTSPPTSPRQQALSHSSEKEIKQRKREEKKAEKLKKKEEKKRKKEEKKAEKQRLREEKKLSSSSSGGGRARRGTIATGSPSRDGIEISITRTAVGSATNGTAGVSQSGSTPTKLRADDDELESGAKSPRKPGSSSEKGASAEAEAKGRHDKGASAEVASKKAADAKSAPSGGDDDGGGEFYSYEELKKMKDKLDRTKLETWLAPGEFRTVFGMSKEEFAKMPAWKQKQKKDEKDLL</sequence>
<dbReference type="CDD" id="cd00160">
    <property type="entry name" value="RhoGEF"/>
    <property type="match status" value="1"/>
</dbReference>
<dbReference type="GO" id="GO:0005737">
    <property type="term" value="C:cytoplasm"/>
    <property type="evidence" value="ECO:0007669"/>
    <property type="project" value="TreeGrafter"/>
</dbReference>
<dbReference type="EMBL" id="KB008043">
    <property type="protein sequence ID" value="ELR14853.1"/>
    <property type="molecule type" value="Genomic_DNA"/>
</dbReference>
<dbReference type="PROSITE" id="PS50096">
    <property type="entry name" value="IQ"/>
    <property type="match status" value="1"/>
</dbReference>
<feature type="compositionally biased region" description="Basic and acidic residues" evidence="2">
    <location>
        <begin position="887"/>
        <end position="908"/>
    </location>
</feature>
<accession>L8GQC0</accession>
<dbReference type="SUPFAM" id="SSF47050">
    <property type="entry name" value="VHP, Villin headpiece domain"/>
    <property type="match status" value="1"/>
</dbReference>
<dbReference type="PANTHER" id="PTHR12673">
    <property type="entry name" value="FACIOGENITAL DYSPLASIA PROTEIN"/>
    <property type="match status" value="1"/>
</dbReference>
<dbReference type="SMART" id="SM00153">
    <property type="entry name" value="VHP"/>
    <property type="match status" value="1"/>
</dbReference>
<dbReference type="InterPro" id="IPR036872">
    <property type="entry name" value="CH_dom_sf"/>
</dbReference>
<feature type="coiled-coil region" evidence="1">
    <location>
        <begin position="582"/>
        <end position="651"/>
    </location>
</feature>
<dbReference type="PANTHER" id="PTHR12673:SF263">
    <property type="entry name" value="PLECKSTRIN DOMAIN-CONTAINING PROTEIN"/>
    <property type="match status" value="1"/>
</dbReference>
<dbReference type="RefSeq" id="XP_004336866.1">
    <property type="nucleotide sequence ID" value="XM_004336818.1"/>
</dbReference>
<organism evidence="6 7">
    <name type="scientific">Acanthamoeba castellanii (strain ATCC 30010 / Neff)</name>
    <dbReference type="NCBI Taxonomy" id="1257118"/>
    <lineage>
        <taxon>Eukaryota</taxon>
        <taxon>Amoebozoa</taxon>
        <taxon>Discosea</taxon>
        <taxon>Longamoebia</taxon>
        <taxon>Centramoebida</taxon>
        <taxon>Acanthamoebidae</taxon>
        <taxon>Acanthamoeba</taxon>
    </lineage>
</organism>
<evidence type="ECO:0000313" key="7">
    <source>
        <dbReference type="Proteomes" id="UP000011083"/>
    </source>
</evidence>
<dbReference type="Proteomes" id="UP000011083">
    <property type="component" value="Unassembled WGS sequence"/>
</dbReference>
<reference evidence="6 7" key="1">
    <citation type="journal article" date="2013" name="Genome Biol.">
        <title>Genome of Acanthamoeba castellanii highlights extensive lateral gene transfer and early evolution of tyrosine kinase signaling.</title>
        <authorList>
            <person name="Clarke M."/>
            <person name="Lohan A.J."/>
            <person name="Liu B."/>
            <person name="Lagkouvardos I."/>
            <person name="Roy S."/>
            <person name="Zafar N."/>
            <person name="Bertelli C."/>
            <person name="Schilde C."/>
            <person name="Kianianmomeni A."/>
            <person name="Burglin T.R."/>
            <person name="Frech C."/>
            <person name="Turcotte B."/>
            <person name="Kopec K.O."/>
            <person name="Synnott J.M."/>
            <person name="Choo C."/>
            <person name="Paponov I."/>
            <person name="Finkler A."/>
            <person name="Soon Heng Tan C."/>
            <person name="Hutchins A.P."/>
            <person name="Weinmeier T."/>
            <person name="Rattei T."/>
            <person name="Chu J.S."/>
            <person name="Gimenez G."/>
            <person name="Irimia M."/>
            <person name="Rigden D.J."/>
            <person name="Fitzpatrick D.A."/>
            <person name="Lorenzo-Morales J."/>
            <person name="Bateman A."/>
            <person name="Chiu C.H."/>
            <person name="Tang P."/>
            <person name="Hegemann P."/>
            <person name="Fromm H."/>
            <person name="Raoult D."/>
            <person name="Greub G."/>
            <person name="Miranda-Saavedra D."/>
            <person name="Chen N."/>
            <person name="Nash P."/>
            <person name="Ginger M.L."/>
            <person name="Horn M."/>
            <person name="Schaap P."/>
            <person name="Caler L."/>
            <person name="Loftus B."/>
        </authorList>
    </citation>
    <scope>NUCLEOTIDE SEQUENCE [LARGE SCALE GENOMIC DNA]</scope>
    <source>
        <strain evidence="6 7">Neff</strain>
    </source>
</reference>
<dbReference type="Pfam" id="PF00621">
    <property type="entry name" value="RhoGEF"/>
    <property type="match status" value="1"/>
</dbReference>
<dbReference type="KEGG" id="acan:ACA1_130480"/>
<dbReference type="GO" id="GO:0035556">
    <property type="term" value="P:intracellular signal transduction"/>
    <property type="evidence" value="ECO:0007669"/>
    <property type="project" value="InterPro"/>
</dbReference>
<dbReference type="OrthoDB" id="660555at2759"/>
<dbReference type="SUPFAM" id="SSF48065">
    <property type="entry name" value="DBL homology domain (DH-domain)"/>
    <property type="match status" value="1"/>
</dbReference>
<evidence type="ECO:0000259" key="4">
    <source>
        <dbReference type="PROSITE" id="PS50021"/>
    </source>
</evidence>
<feature type="domain" description="Calponin-homology (CH)" evidence="4">
    <location>
        <begin position="19"/>
        <end position="125"/>
    </location>
</feature>
<feature type="compositionally biased region" description="Polar residues" evidence="2">
    <location>
        <begin position="833"/>
        <end position="856"/>
    </location>
</feature>
<protein>
    <submittedName>
        <fullName evidence="6">RhoGEF domain containing protein</fullName>
    </submittedName>
</protein>
<keyword evidence="1" id="KW-0175">Coiled coil</keyword>
<dbReference type="InterPro" id="IPR035899">
    <property type="entry name" value="DBL_dom_sf"/>
</dbReference>
<dbReference type="FunFam" id="1.20.900.10:FF:000003">
    <property type="entry name" value="Rho guanine nucleotide exchange factor 10 like"/>
    <property type="match status" value="1"/>
</dbReference>
<dbReference type="SMART" id="SM00325">
    <property type="entry name" value="RhoGEF"/>
    <property type="match status" value="1"/>
</dbReference>
<dbReference type="CDD" id="cd00014">
    <property type="entry name" value="CH_SF"/>
    <property type="match status" value="1"/>
</dbReference>
<dbReference type="GO" id="GO:0003779">
    <property type="term" value="F:actin binding"/>
    <property type="evidence" value="ECO:0007669"/>
    <property type="project" value="InterPro"/>
</dbReference>
<gene>
    <name evidence="6" type="ORF">ACA1_130480</name>
</gene>